<dbReference type="AlphaFoldDB" id="A0AA37SBB7"/>
<reference evidence="1" key="1">
    <citation type="journal article" date="2014" name="Int. J. Syst. Evol. Microbiol.">
        <title>Complete genome sequence of Corynebacterium casei LMG S-19264T (=DSM 44701T), isolated from a smear-ripened cheese.</title>
        <authorList>
            <consortium name="US DOE Joint Genome Institute (JGI-PGF)"/>
            <person name="Walter F."/>
            <person name="Albersmeier A."/>
            <person name="Kalinowski J."/>
            <person name="Ruckert C."/>
        </authorList>
    </citation>
    <scope>NUCLEOTIDE SEQUENCE</scope>
    <source>
        <strain evidence="1">NBRC 110071</strain>
    </source>
</reference>
<evidence type="ECO:0000313" key="2">
    <source>
        <dbReference type="Proteomes" id="UP001161389"/>
    </source>
</evidence>
<reference evidence="1" key="2">
    <citation type="submission" date="2023-01" db="EMBL/GenBank/DDBJ databases">
        <title>Draft genome sequence of Litoribrevibacter albus strain NBRC 110071.</title>
        <authorList>
            <person name="Sun Q."/>
            <person name="Mori K."/>
        </authorList>
    </citation>
    <scope>NUCLEOTIDE SEQUENCE</scope>
    <source>
        <strain evidence="1">NBRC 110071</strain>
    </source>
</reference>
<gene>
    <name evidence="1" type="ORF">GCM10007876_20130</name>
</gene>
<proteinExistence type="predicted"/>
<sequence length="75" mass="8832">MTAITAHPQESMLQSPTAQKLFKFPAYILRQRPALTRHPLSKRWIVLLHEFVEQRLLGPVALVTLRMRFRMRCTC</sequence>
<accession>A0AA37SBB7</accession>
<dbReference type="Proteomes" id="UP001161389">
    <property type="component" value="Unassembled WGS sequence"/>
</dbReference>
<keyword evidence="2" id="KW-1185">Reference proteome</keyword>
<dbReference type="EMBL" id="BSNM01000013">
    <property type="protein sequence ID" value="GLQ31534.1"/>
    <property type="molecule type" value="Genomic_DNA"/>
</dbReference>
<evidence type="ECO:0000313" key="1">
    <source>
        <dbReference type="EMBL" id="GLQ31534.1"/>
    </source>
</evidence>
<comment type="caution">
    <text evidence="1">The sequence shown here is derived from an EMBL/GenBank/DDBJ whole genome shotgun (WGS) entry which is preliminary data.</text>
</comment>
<name>A0AA37SBB7_9GAMM</name>
<protein>
    <submittedName>
        <fullName evidence="1">Uncharacterized protein</fullName>
    </submittedName>
</protein>
<organism evidence="1 2">
    <name type="scientific">Litoribrevibacter albus</name>
    <dbReference type="NCBI Taxonomy" id="1473156"/>
    <lineage>
        <taxon>Bacteria</taxon>
        <taxon>Pseudomonadati</taxon>
        <taxon>Pseudomonadota</taxon>
        <taxon>Gammaproteobacteria</taxon>
        <taxon>Oceanospirillales</taxon>
        <taxon>Oceanospirillaceae</taxon>
        <taxon>Litoribrevibacter</taxon>
    </lineage>
</organism>